<proteinExistence type="inferred from homology"/>
<dbReference type="InterPro" id="IPR006343">
    <property type="entry name" value="DnaB/C_C"/>
</dbReference>
<reference evidence="3 4" key="1">
    <citation type="submission" date="2018-02" db="EMBL/GenBank/DDBJ databases">
        <title>Jeotgalibacillus proteolyticum sp. nov. a protease producing bacterium isolated from ocean sediments of Laizhou Bay.</title>
        <authorList>
            <person name="Li Y."/>
        </authorList>
    </citation>
    <scope>NUCLEOTIDE SEQUENCE [LARGE SCALE GENOMIC DNA]</scope>
    <source>
        <strain evidence="3 4">22-7</strain>
    </source>
</reference>
<organism evidence="3 4">
    <name type="scientific">Jeotgalibacillus proteolyticus</name>
    <dbReference type="NCBI Taxonomy" id="2082395"/>
    <lineage>
        <taxon>Bacteria</taxon>
        <taxon>Bacillati</taxon>
        <taxon>Bacillota</taxon>
        <taxon>Bacilli</taxon>
        <taxon>Bacillales</taxon>
        <taxon>Caryophanaceae</taxon>
        <taxon>Jeotgalibacillus</taxon>
    </lineage>
</organism>
<keyword evidence="4" id="KW-1185">Reference proteome</keyword>
<dbReference type="EMBL" id="PREZ01000007">
    <property type="protein sequence ID" value="PPA69199.1"/>
    <property type="molecule type" value="Genomic_DNA"/>
</dbReference>
<evidence type="ECO:0000313" key="4">
    <source>
        <dbReference type="Proteomes" id="UP000239047"/>
    </source>
</evidence>
<dbReference type="AlphaFoldDB" id="A0A2S5G890"/>
<sequence length="141" mass="16172">MAQSFDYIKHAKPEMVLEEMITGPLTSSHEDLINRLREKGLPDEVVNVLFRFTIPVKDMRVDVIFIENIASTWSKKKINSANYAVEAALEQLKTVLLEEPDKEEKYIPDSSDSTNLHTLIKFAQKSTISNEDIGQLFRDLF</sequence>
<name>A0A2S5G890_9BACL</name>
<dbReference type="Pfam" id="PF07261">
    <property type="entry name" value="DnaB_2"/>
    <property type="match status" value="1"/>
</dbReference>
<evidence type="ECO:0000256" key="1">
    <source>
        <dbReference type="ARBA" id="ARBA00093462"/>
    </source>
</evidence>
<evidence type="ECO:0000313" key="3">
    <source>
        <dbReference type="EMBL" id="PPA69199.1"/>
    </source>
</evidence>
<feature type="domain" description="DnaB/C C-terminal" evidence="2">
    <location>
        <begin position="17"/>
        <end position="86"/>
    </location>
</feature>
<protein>
    <recommendedName>
        <fullName evidence="2">DnaB/C C-terminal domain-containing protein</fullName>
    </recommendedName>
</protein>
<comment type="caution">
    <text evidence="3">The sequence shown here is derived from an EMBL/GenBank/DDBJ whole genome shotgun (WGS) entry which is preliminary data.</text>
</comment>
<dbReference type="Proteomes" id="UP000239047">
    <property type="component" value="Unassembled WGS sequence"/>
</dbReference>
<gene>
    <name evidence="3" type="ORF">C4B60_18015</name>
</gene>
<dbReference type="RefSeq" id="WP_104059419.1">
    <property type="nucleotide sequence ID" value="NZ_PREZ01000007.1"/>
</dbReference>
<accession>A0A2S5G890</accession>
<dbReference type="OrthoDB" id="2082007at2"/>
<comment type="similarity">
    <text evidence="1">Belongs to the DnaB/DnaD family.</text>
</comment>
<evidence type="ECO:0000259" key="2">
    <source>
        <dbReference type="Pfam" id="PF07261"/>
    </source>
</evidence>